<dbReference type="SUPFAM" id="SSF53474">
    <property type="entry name" value="alpha/beta-Hydrolases"/>
    <property type="match status" value="1"/>
</dbReference>
<dbReference type="OrthoDB" id="284184at2759"/>
<evidence type="ECO:0000313" key="4">
    <source>
        <dbReference type="Proteomes" id="UP000467841"/>
    </source>
</evidence>
<reference evidence="3 4" key="1">
    <citation type="submission" date="2020-01" db="EMBL/GenBank/DDBJ databases">
        <authorList>
            <person name="Mishra B."/>
        </authorList>
    </citation>
    <scope>NUCLEOTIDE SEQUENCE [LARGE SCALE GENOMIC DNA]</scope>
</reference>
<dbReference type="Gene3D" id="3.40.50.1820">
    <property type="entry name" value="alpha/beta hydrolase"/>
    <property type="match status" value="1"/>
</dbReference>
<dbReference type="AlphaFoldDB" id="A0A6D2KVT0"/>
<protein>
    <recommendedName>
        <fullName evidence="1">AB hydrolase-1 domain-containing protein</fullName>
    </recommendedName>
</protein>
<proteinExistence type="predicted"/>
<organism evidence="3 4">
    <name type="scientific">Microthlaspi erraticum</name>
    <dbReference type="NCBI Taxonomy" id="1685480"/>
    <lineage>
        <taxon>Eukaryota</taxon>
        <taxon>Viridiplantae</taxon>
        <taxon>Streptophyta</taxon>
        <taxon>Embryophyta</taxon>
        <taxon>Tracheophyta</taxon>
        <taxon>Spermatophyta</taxon>
        <taxon>Magnoliopsida</taxon>
        <taxon>eudicotyledons</taxon>
        <taxon>Gunneridae</taxon>
        <taxon>Pentapetalae</taxon>
        <taxon>rosids</taxon>
        <taxon>malvids</taxon>
        <taxon>Brassicales</taxon>
        <taxon>Brassicaceae</taxon>
        <taxon>Coluteocarpeae</taxon>
        <taxon>Microthlaspi</taxon>
    </lineage>
</organism>
<dbReference type="Proteomes" id="UP000467841">
    <property type="component" value="Unassembled WGS sequence"/>
</dbReference>
<dbReference type="InterPro" id="IPR029058">
    <property type="entry name" value="AB_hydrolase_fold"/>
</dbReference>
<evidence type="ECO:0000259" key="1">
    <source>
        <dbReference type="Pfam" id="PF00561"/>
    </source>
</evidence>
<dbReference type="PANTHER" id="PTHR43689">
    <property type="entry name" value="HYDROLASE"/>
    <property type="match status" value="1"/>
</dbReference>
<dbReference type="Pfam" id="PF00561">
    <property type="entry name" value="Abhydrolase_1"/>
    <property type="match status" value="1"/>
</dbReference>
<sequence length="497" mass="56419">MGAMKTRSASVGRWVNEVVSFFVFCLLDIVDSLLCLLYKTADYLLESEWKPCYCLSPKKLITTTTTTKGNIVVSHNNGESKILTVSPLQQLSGRSKIELEEISETLYSRPSLLYDLSKLSINDLARRLVSVTRSNSECGETKTSKRKGRTLMSKFTVSFTVVEMLQGKIKPQNLSRQVSRWSDCDCGFCTCWTSTCVKDQSLFVKTQLPKAKGNITGREDVLFIHGFISSSAFWTETVFPSLLNSNYRLFAVDLLGFGKSPKPADSLYTMREHVDMIEKSVLLKHNVKSFHIVAHSLGCILALGLVSRHGGSIKSLTLLAPPYHPVPETEAEPRQYVMRKVAPRRVWPPIAFGASMACWYEHISRTICLLICKNHRLWQFLAKLITRNNRTINFLIEGFMCHTHNAAWHTLHNIICGIGSKLDLYLDMVRDNLKCHVFIFHGRDDEVVPVECSYNVQTRIPRARVKVVENKDHITLVVGRQDEFARELEEIWKSSSC</sequence>
<evidence type="ECO:0000313" key="3">
    <source>
        <dbReference type="EMBL" id="CAA7057408.1"/>
    </source>
</evidence>
<dbReference type="InterPro" id="IPR000073">
    <property type="entry name" value="AB_hydrolase_1"/>
</dbReference>
<keyword evidence="4" id="KW-1185">Reference proteome</keyword>
<gene>
    <name evidence="2" type="ORF">MERR_LOCUS12290</name>
    <name evidence="3" type="ORF">MERR_LOCUS44644</name>
</gene>
<dbReference type="PANTHER" id="PTHR43689:SF9">
    <property type="entry name" value="LYSOPHOSPHOLIPASE BODYGUARD 3-RELATED"/>
    <property type="match status" value="1"/>
</dbReference>
<dbReference type="EMBL" id="CACVBM020001689">
    <property type="protein sequence ID" value="CAA7057408.1"/>
    <property type="molecule type" value="Genomic_DNA"/>
</dbReference>
<accession>A0A6D2KVT0</accession>
<name>A0A6D2KVT0_9BRAS</name>
<feature type="domain" description="AB hydrolase-1" evidence="1">
    <location>
        <begin position="221"/>
        <end position="477"/>
    </location>
</feature>
<dbReference type="EMBL" id="CACVBM020000976">
    <property type="protein sequence ID" value="CAA7025055.1"/>
    <property type="molecule type" value="Genomic_DNA"/>
</dbReference>
<evidence type="ECO:0000313" key="2">
    <source>
        <dbReference type="EMBL" id="CAA7025055.1"/>
    </source>
</evidence>